<keyword evidence="1" id="KW-0472">Membrane</keyword>
<feature type="transmembrane region" description="Helical" evidence="1">
    <location>
        <begin position="260"/>
        <end position="278"/>
    </location>
</feature>
<keyword evidence="1" id="KW-1133">Transmembrane helix</keyword>
<comment type="caution">
    <text evidence="3">The sequence shown here is derived from an EMBL/GenBank/DDBJ whole genome shotgun (WGS) entry which is preliminary data.</text>
</comment>
<dbReference type="Gene3D" id="3.40.50.1820">
    <property type="entry name" value="alpha/beta hydrolase"/>
    <property type="match status" value="1"/>
</dbReference>
<dbReference type="OrthoDB" id="6431331at2759"/>
<keyword evidence="1" id="KW-0812">Transmembrane</keyword>
<dbReference type="InterPro" id="IPR000073">
    <property type="entry name" value="AB_hydrolase_1"/>
</dbReference>
<accession>A0A1Q8S667</accession>
<feature type="domain" description="AB hydrolase-1" evidence="2">
    <location>
        <begin position="260"/>
        <end position="420"/>
    </location>
</feature>
<dbReference type="Pfam" id="PF12697">
    <property type="entry name" value="Abhydrolase_6"/>
    <property type="match status" value="1"/>
</dbReference>
<name>A0A1Q8S667_9PEZI</name>
<evidence type="ECO:0000259" key="2">
    <source>
        <dbReference type="Pfam" id="PF12697"/>
    </source>
</evidence>
<dbReference type="Proteomes" id="UP000186583">
    <property type="component" value="Unassembled WGS sequence"/>
</dbReference>
<dbReference type="EMBL" id="MPGH01000012">
    <property type="protein sequence ID" value="OLN96944.1"/>
    <property type="molecule type" value="Genomic_DNA"/>
</dbReference>
<dbReference type="InterPro" id="IPR029058">
    <property type="entry name" value="AB_hydrolase_fold"/>
</dbReference>
<dbReference type="SUPFAM" id="SSF53474">
    <property type="entry name" value="alpha/beta-Hydrolases"/>
    <property type="match status" value="1"/>
</dbReference>
<dbReference type="PROSITE" id="PS51257">
    <property type="entry name" value="PROKAR_LIPOPROTEIN"/>
    <property type="match status" value="1"/>
</dbReference>
<reference evidence="3 4" key="1">
    <citation type="submission" date="2016-11" db="EMBL/GenBank/DDBJ databases">
        <title>Draft Genome Assembly of Colletotrichum chlorophyti a pathogen of herbaceous plants.</title>
        <authorList>
            <person name="Gan P."/>
            <person name="Narusaka M."/>
            <person name="Tsushima A."/>
            <person name="Narusaka Y."/>
            <person name="Takano Y."/>
            <person name="Shirasu K."/>
        </authorList>
    </citation>
    <scope>NUCLEOTIDE SEQUENCE [LARGE SCALE GENOMIC DNA]</scope>
    <source>
        <strain evidence="3 4">NTL11</strain>
    </source>
</reference>
<sequence length="472" mass="54323">MLGRTVHELAFIKACIVIVQYPIVPYLSVLIACILGAHLSSSPKPWRSGALAVVACMLLELWFALFIWLPYTQRLKQPAKHPVPSSSAARRTLFDRCMSTVPDMENYLRMWFLGAELSDIRRENVREFLLWAFFDLDNNSAELNTQNYNAEVEQFIDRTENILGWRFQPGRGQAKSLRLTFDVIETRYRSVWWYFILALLDILTHAVLVYNGFQYYAQPREKAIFPPRMQQVFSTRRSPAGNLSYWHRPSSPRRSHNQPVVFLHGIGIGLWIYVRFLVEICTKGRDGKGGAAIIALEILPVSFRLTEPPLAKEVFLRQFKTILDHHGCDEFVLVSHSYGSVLTTHAMRCPELQTRIKRAVLIDPVTILLHLPTVAYNFTRRRPKTANEWQLWYFASTDPGVAHCLGRYFFWRESAIWADELSGYMTEPKYADKGQKRLREVTVCLSGQDLIVDSHAVASYLAEVTWADRGAC</sequence>
<feature type="transmembrane region" description="Helical" evidence="1">
    <location>
        <begin position="191"/>
        <end position="213"/>
    </location>
</feature>
<dbReference type="PANTHER" id="PTHR37471">
    <property type="entry name" value="UNNAMED PRODUCT"/>
    <property type="match status" value="1"/>
</dbReference>
<protein>
    <recommendedName>
        <fullName evidence="2">AB hydrolase-1 domain-containing protein</fullName>
    </recommendedName>
</protein>
<evidence type="ECO:0000256" key="1">
    <source>
        <dbReference type="SAM" id="Phobius"/>
    </source>
</evidence>
<dbReference type="AlphaFoldDB" id="A0A1Q8S667"/>
<feature type="transmembrane region" description="Helical" evidence="1">
    <location>
        <begin position="12"/>
        <end position="37"/>
    </location>
</feature>
<gene>
    <name evidence="3" type="ORF">CCHL11_07428</name>
</gene>
<dbReference type="STRING" id="708187.A0A1Q8S667"/>
<evidence type="ECO:0000313" key="4">
    <source>
        <dbReference type="Proteomes" id="UP000186583"/>
    </source>
</evidence>
<dbReference type="PANTHER" id="PTHR37471:SF1">
    <property type="entry name" value="AB HYDROLASE-1 DOMAIN-CONTAINING PROTEIN"/>
    <property type="match status" value="1"/>
</dbReference>
<keyword evidence="4" id="KW-1185">Reference proteome</keyword>
<evidence type="ECO:0000313" key="3">
    <source>
        <dbReference type="EMBL" id="OLN96944.1"/>
    </source>
</evidence>
<organism evidence="3 4">
    <name type="scientific">Colletotrichum chlorophyti</name>
    <dbReference type="NCBI Taxonomy" id="708187"/>
    <lineage>
        <taxon>Eukaryota</taxon>
        <taxon>Fungi</taxon>
        <taxon>Dikarya</taxon>
        <taxon>Ascomycota</taxon>
        <taxon>Pezizomycotina</taxon>
        <taxon>Sordariomycetes</taxon>
        <taxon>Hypocreomycetidae</taxon>
        <taxon>Glomerellales</taxon>
        <taxon>Glomerellaceae</taxon>
        <taxon>Colletotrichum</taxon>
    </lineage>
</organism>
<proteinExistence type="predicted"/>
<feature type="transmembrane region" description="Helical" evidence="1">
    <location>
        <begin position="49"/>
        <end position="71"/>
    </location>
</feature>